<reference evidence="2" key="1">
    <citation type="journal article" date="2008" name="ISME J.">
        <title>Genomic patterns of recombination, clonal divergence and environment in marine microbial populations.</title>
        <authorList>
            <person name="Konstantinidis K.T."/>
            <person name="Delong E.F."/>
        </authorList>
    </citation>
    <scope>NUCLEOTIDE SEQUENCE</scope>
</reference>
<dbReference type="Pfam" id="PF00294">
    <property type="entry name" value="PfkB"/>
    <property type="match status" value="1"/>
</dbReference>
<accession>B3T4I8</accession>
<dbReference type="AlphaFoldDB" id="B3T4I8"/>
<dbReference type="Gene3D" id="3.40.1190.20">
    <property type="match status" value="1"/>
</dbReference>
<dbReference type="PANTHER" id="PTHR47098">
    <property type="entry name" value="PROTEIN MAK32"/>
    <property type="match status" value="1"/>
</dbReference>
<evidence type="ECO:0000259" key="1">
    <source>
        <dbReference type="Pfam" id="PF00294"/>
    </source>
</evidence>
<dbReference type="InterPro" id="IPR011611">
    <property type="entry name" value="PfkB_dom"/>
</dbReference>
<name>B3T4I8_9ZZZZ</name>
<feature type="domain" description="Carbohydrate kinase PfkB" evidence="1">
    <location>
        <begin position="40"/>
        <end position="264"/>
    </location>
</feature>
<protein>
    <submittedName>
        <fullName evidence="2">Putative pfkB family carbohydrate kinase</fullName>
    </submittedName>
</protein>
<dbReference type="EMBL" id="EU016601">
    <property type="protein sequence ID" value="ABZ07497.1"/>
    <property type="molecule type" value="Genomic_DNA"/>
</dbReference>
<dbReference type="GO" id="GO:0016301">
    <property type="term" value="F:kinase activity"/>
    <property type="evidence" value="ECO:0007669"/>
    <property type="project" value="UniProtKB-KW"/>
</dbReference>
<dbReference type="InterPro" id="IPR029056">
    <property type="entry name" value="Ribokinase-like"/>
</dbReference>
<keyword evidence="2" id="KW-0418">Kinase</keyword>
<proteinExistence type="predicted"/>
<keyword evidence="2" id="KW-0808">Transferase</keyword>
<dbReference type="PANTHER" id="PTHR47098:SF2">
    <property type="entry name" value="PROTEIN MAK32"/>
    <property type="match status" value="1"/>
</dbReference>
<sequence length="321" mass="33696">MDLVIVGSISYDDIQTPEASGSDLLGGAAVYAGLAASHHLLRADEQPTRVGLVSAVGDDFEPHDQMVLEKAGINLAGVVRRDGSTFRWSGRYSGAMESVETLATEVNVLADFKPEIPSHWSDPEILFCASTHPATQVVVLDQCPGAKLTVLDSFLFWIETEFETVSEALRKVDLAILNENEVCALTGEALLPRAMKALMSGAALHGGVGAGSGPRALIIKRGGSGVLAQLPCGAIALPAHPTDKIVDPTGCGDTFAGALLAHLVGRTGALNDIDVMRRALIHATVTASYTLGGLGISGIASMDRGAYHARVDRYRRIVGMS</sequence>
<organism evidence="2">
    <name type="scientific">uncultured marine microorganism HF4000_ANIW137G21</name>
    <dbReference type="NCBI Taxonomy" id="455530"/>
    <lineage>
        <taxon>unclassified sequences</taxon>
        <taxon>environmental samples</taxon>
    </lineage>
</organism>
<gene>
    <name evidence="2" type="ORF">ALOHA_HF4000ANIW137G21ctg1g26</name>
</gene>
<dbReference type="SUPFAM" id="SSF53613">
    <property type="entry name" value="Ribokinase-like"/>
    <property type="match status" value="1"/>
</dbReference>
<evidence type="ECO:0000313" key="2">
    <source>
        <dbReference type="EMBL" id="ABZ07497.1"/>
    </source>
</evidence>